<feature type="transmembrane region" description="Helical" evidence="9">
    <location>
        <begin position="40"/>
        <end position="64"/>
    </location>
</feature>
<gene>
    <name evidence="11" type="ORF">SAMN06296036_10366</name>
</gene>
<keyword evidence="12" id="KW-1185">Reference proteome</keyword>
<name>A0A1Y6BGA7_9BACT</name>
<proteinExistence type="inferred from homology"/>
<feature type="domain" description="MotA/TolQ/ExbB proton channel" evidence="10">
    <location>
        <begin position="128"/>
        <end position="224"/>
    </location>
</feature>
<dbReference type="GO" id="GO:0006935">
    <property type="term" value="P:chemotaxis"/>
    <property type="evidence" value="ECO:0007669"/>
    <property type="project" value="InterPro"/>
</dbReference>
<dbReference type="InterPro" id="IPR000540">
    <property type="entry name" value="Flag_MotA_CS"/>
</dbReference>
<dbReference type="OrthoDB" id="9806929at2"/>
<dbReference type="InterPro" id="IPR047055">
    <property type="entry name" value="MotA-like"/>
</dbReference>
<keyword evidence="4" id="KW-1003">Cell membrane</keyword>
<dbReference type="GO" id="GO:0005886">
    <property type="term" value="C:plasma membrane"/>
    <property type="evidence" value="ECO:0007669"/>
    <property type="project" value="UniProtKB-SubCell"/>
</dbReference>
<keyword evidence="6" id="KW-0283">Flagellar rotation</keyword>
<evidence type="ECO:0000256" key="2">
    <source>
        <dbReference type="ARBA" id="ARBA00008038"/>
    </source>
</evidence>
<evidence type="ECO:0000256" key="7">
    <source>
        <dbReference type="ARBA" id="ARBA00022989"/>
    </source>
</evidence>
<dbReference type="Pfam" id="PF01618">
    <property type="entry name" value="MotA_ExbB"/>
    <property type="match status" value="1"/>
</dbReference>
<comment type="subcellular location">
    <subcellularLocation>
        <location evidence="1">Cell membrane</location>
        <topology evidence="1">Multi-pass membrane protein</topology>
    </subcellularLocation>
</comment>
<feature type="transmembrane region" description="Helical" evidence="9">
    <location>
        <begin position="192"/>
        <end position="215"/>
    </location>
</feature>
<keyword evidence="7 9" id="KW-1133">Transmembrane helix</keyword>
<evidence type="ECO:0000256" key="1">
    <source>
        <dbReference type="ARBA" id="ARBA00004651"/>
    </source>
</evidence>
<keyword evidence="5 9" id="KW-0812">Transmembrane</keyword>
<reference evidence="12" key="1">
    <citation type="submission" date="2017-04" db="EMBL/GenBank/DDBJ databases">
        <authorList>
            <person name="Varghese N."/>
            <person name="Submissions S."/>
        </authorList>
    </citation>
    <scope>NUCLEOTIDE SEQUENCE [LARGE SCALE GENOMIC DNA]</scope>
    <source>
        <strain evidence="12">RKEM611</strain>
    </source>
</reference>
<evidence type="ECO:0000256" key="5">
    <source>
        <dbReference type="ARBA" id="ARBA00022692"/>
    </source>
</evidence>
<feature type="transmembrane region" description="Helical" evidence="9">
    <location>
        <begin position="7"/>
        <end position="28"/>
    </location>
</feature>
<evidence type="ECO:0000313" key="11">
    <source>
        <dbReference type="EMBL" id="SMF00060.1"/>
    </source>
</evidence>
<dbReference type="PANTHER" id="PTHR30433">
    <property type="entry name" value="CHEMOTAXIS PROTEIN MOTA"/>
    <property type="match status" value="1"/>
</dbReference>
<evidence type="ECO:0000256" key="6">
    <source>
        <dbReference type="ARBA" id="ARBA00022779"/>
    </source>
</evidence>
<evidence type="ECO:0000256" key="8">
    <source>
        <dbReference type="ARBA" id="ARBA00023136"/>
    </source>
</evidence>
<protein>
    <submittedName>
        <fullName evidence="11">Chemotaxis protein MotA</fullName>
    </submittedName>
</protein>
<evidence type="ECO:0000259" key="10">
    <source>
        <dbReference type="Pfam" id="PF01618"/>
    </source>
</evidence>
<dbReference type="Proteomes" id="UP000192907">
    <property type="component" value="Unassembled WGS sequence"/>
</dbReference>
<dbReference type="AlphaFoldDB" id="A0A1Y6BGA7"/>
<accession>A0A1Y6BGA7</accession>
<sequence length="259" mass="28650">MKTSLQMLLSLSGFALIFASLYLGVFVLDGVKPIAYFLHYPSLLVVLGGVVGIALNTSHCAILAEMARNLVMKSASGMRQRTNTVDSLLGELTDIYYKDGPQGISKKIDEDKNFGSTWKMVAEKLEARIAIPDIRLIVELKKRRLLAALNTQIALLRKLSTLAPAFGMFGTILGLVKLLGNLQDFSSIGPNMSLALLTTLYGIFIAQVVIGPLVAKLENLKVERTKNTEQVLLWIYMIENRKPAFYLESSRKTRSRVKA</sequence>
<comment type="similarity">
    <text evidence="2">Belongs to the MotA family.</text>
</comment>
<keyword evidence="3" id="KW-0813">Transport</keyword>
<evidence type="ECO:0000256" key="9">
    <source>
        <dbReference type="SAM" id="Phobius"/>
    </source>
</evidence>
<dbReference type="RefSeq" id="WP_132316259.1">
    <property type="nucleotide sequence ID" value="NZ_FWZT01000003.1"/>
</dbReference>
<dbReference type="InterPro" id="IPR002898">
    <property type="entry name" value="MotA_ExbB_proton_chnl"/>
</dbReference>
<dbReference type="GO" id="GO:0071978">
    <property type="term" value="P:bacterial-type flagellum-dependent swarming motility"/>
    <property type="evidence" value="ECO:0007669"/>
    <property type="project" value="InterPro"/>
</dbReference>
<evidence type="ECO:0000256" key="3">
    <source>
        <dbReference type="ARBA" id="ARBA00022448"/>
    </source>
</evidence>
<evidence type="ECO:0000256" key="4">
    <source>
        <dbReference type="ARBA" id="ARBA00022475"/>
    </source>
</evidence>
<dbReference type="STRING" id="1513793.SAMN06296036_10366"/>
<evidence type="ECO:0000313" key="12">
    <source>
        <dbReference type="Proteomes" id="UP000192907"/>
    </source>
</evidence>
<organism evidence="11 12">
    <name type="scientific">Pseudobacteriovorax antillogorgiicola</name>
    <dbReference type="NCBI Taxonomy" id="1513793"/>
    <lineage>
        <taxon>Bacteria</taxon>
        <taxon>Pseudomonadati</taxon>
        <taxon>Bdellovibrionota</taxon>
        <taxon>Oligoflexia</taxon>
        <taxon>Oligoflexales</taxon>
        <taxon>Pseudobacteriovoracaceae</taxon>
        <taxon>Pseudobacteriovorax</taxon>
    </lineage>
</organism>
<dbReference type="EMBL" id="FWZT01000003">
    <property type="protein sequence ID" value="SMF00060.1"/>
    <property type="molecule type" value="Genomic_DNA"/>
</dbReference>
<keyword evidence="8 9" id="KW-0472">Membrane</keyword>
<dbReference type="PROSITE" id="PS01307">
    <property type="entry name" value="MOTA"/>
    <property type="match status" value="1"/>
</dbReference>
<feature type="transmembrane region" description="Helical" evidence="9">
    <location>
        <begin position="159"/>
        <end position="180"/>
    </location>
</feature>